<dbReference type="AlphaFoldDB" id="A0A975YFC6"/>
<organism evidence="2">
    <name type="scientific">Gymnodinialimonas phycosphaerae</name>
    <dbReference type="NCBI Taxonomy" id="2841589"/>
    <lineage>
        <taxon>Bacteria</taxon>
        <taxon>Pseudomonadati</taxon>
        <taxon>Pseudomonadota</taxon>
        <taxon>Alphaproteobacteria</taxon>
        <taxon>Rhodobacterales</taxon>
        <taxon>Paracoccaceae</taxon>
        <taxon>Gymnodinialimonas</taxon>
    </lineage>
</organism>
<protein>
    <recommendedName>
        <fullName evidence="1">HEPN AbiJ-N-terminal domain-containing protein</fullName>
    </recommendedName>
</protein>
<evidence type="ECO:0000313" key="2">
    <source>
        <dbReference type="EMBL" id="QXL87307.1"/>
    </source>
</evidence>
<dbReference type="EMBL" id="CP078073">
    <property type="protein sequence ID" value="QXL87307.1"/>
    <property type="molecule type" value="Genomic_DNA"/>
</dbReference>
<feature type="domain" description="HEPN AbiJ-N-terminal" evidence="1">
    <location>
        <begin position="20"/>
        <end position="236"/>
    </location>
</feature>
<name>A0A975YFC6_9RHOB</name>
<evidence type="ECO:0000259" key="1">
    <source>
        <dbReference type="Pfam" id="PF18863"/>
    </source>
</evidence>
<reference evidence="2" key="1">
    <citation type="submission" date="2021-07" db="EMBL/GenBank/DDBJ databases">
        <title>Karlodiniumbacter phycospheric gen. nov., sp. nov., a phycosphere bacterium isolated from karlodinium veneficum.</title>
        <authorList>
            <person name="Peng Y."/>
            <person name="Jiang L."/>
            <person name="Lee J."/>
        </authorList>
    </citation>
    <scope>NUCLEOTIDE SEQUENCE</scope>
    <source>
        <strain evidence="2">N5</strain>
    </source>
</reference>
<proteinExistence type="predicted"/>
<dbReference type="Pfam" id="PF18863">
    <property type="entry name" value="AbiJ_NTD4"/>
    <property type="match status" value="1"/>
</dbReference>
<dbReference type="InterPro" id="IPR049503">
    <property type="entry name" value="AbiJ_NTD4"/>
</dbReference>
<sequence length="362" mass="41466">MLGASCVSDVVLFYEGMLIDIFARRYEDRPLRESYEQHDNRLLVQAFRILSEDICPYYKDGKEFPYGVTFWIDLHSQLSRELGVTELSPIWYSYNTKWNGKDHVQTGKHTMIHVCESWMLAPVSASPDVHIKERLSLVELGFRQKEEEITARNSSPITDAERLIASLSDSKLRVPGGPHAGARAWREAQTADFRKNVDELNTRLRQAGYRLNYHNGFIQIASDDLVQLEVETPFWQLISDPLWKNIDLDMKEALDRRDSDGRDPAFYAARALESAIKIVSERNGWTHCGEKGAHGLINNLASSKNGFLEPWEGNVLKDFFTHVRNPFGHGPGGADMPELSRPQTQWAIEFSMSWIKNLILRL</sequence>
<accession>A0A975YFC6</accession>
<gene>
    <name evidence="2" type="ORF">KUL25_18055</name>
</gene>